<protein>
    <submittedName>
        <fullName evidence="1">Diol dehydratase small subunit</fullName>
    </submittedName>
</protein>
<evidence type="ECO:0000313" key="1">
    <source>
        <dbReference type="EMBL" id="MEV0973775.1"/>
    </source>
</evidence>
<evidence type="ECO:0000313" key="2">
    <source>
        <dbReference type="Proteomes" id="UP001551675"/>
    </source>
</evidence>
<gene>
    <name evidence="1" type="ORF">AB0I59_34720</name>
</gene>
<accession>A0ABV3GQ77</accession>
<organism evidence="1 2">
    <name type="scientific">Microtetraspora glauca</name>
    <dbReference type="NCBI Taxonomy" id="1996"/>
    <lineage>
        <taxon>Bacteria</taxon>
        <taxon>Bacillati</taxon>
        <taxon>Actinomycetota</taxon>
        <taxon>Actinomycetes</taxon>
        <taxon>Streptosporangiales</taxon>
        <taxon>Streptosporangiaceae</taxon>
        <taxon>Microtetraspora</taxon>
    </lineage>
</organism>
<dbReference type="Proteomes" id="UP001551675">
    <property type="component" value="Unassembled WGS sequence"/>
</dbReference>
<dbReference type="SUPFAM" id="SSF47148">
    <property type="entry name" value="Diol dehydratase, gamma subunit"/>
    <property type="match status" value="1"/>
</dbReference>
<dbReference type="Gene3D" id="1.10.1510.20">
    <property type="entry name" value="Propanediol/glycerol dehydratase, small subunit"/>
    <property type="match status" value="1"/>
</dbReference>
<proteinExistence type="predicted"/>
<dbReference type="InterPro" id="IPR003207">
    <property type="entry name" value="Ppandiol/glycerol_DeHydtase_su"/>
</dbReference>
<dbReference type="Pfam" id="PF02287">
    <property type="entry name" value="Dehydratase_SU"/>
    <property type="match status" value="1"/>
</dbReference>
<name>A0ABV3GQ77_MICGL</name>
<dbReference type="RefSeq" id="WP_061256963.1">
    <property type="nucleotide sequence ID" value="NZ_JBFALK010000024.1"/>
</dbReference>
<sequence>MTSPGRRAYSGRPVESVTVESVRRGEVTQDDLRIHPETLESQAVVAERHGNPQLAANLRRAAELALLPDRDVMRVYEALRPRRSTADELSALAGWLDERGCPRNAALVREARDVYVRRGLAR</sequence>
<keyword evidence="2" id="KW-1185">Reference proteome</keyword>
<dbReference type="InterPro" id="IPR036091">
    <property type="entry name" value="Prodiol/glycerol_DeHase__sf_su"/>
</dbReference>
<reference evidence="1 2" key="1">
    <citation type="submission" date="2024-06" db="EMBL/GenBank/DDBJ databases">
        <title>The Natural Products Discovery Center: Release of the First 8490 Sequenced Strains for Exploring Actinobacteria Biosynthetic Diversity.</title>
        <authorList>
            <person name="Kalkreuter E."/>
            <person name="Kautsar S.A."/>
            <person name="Yang D."/>
            <person name="Bader C.D."/>
            <person name="Teijaro C.N."/>
            <person name="Fluegel L."/>
            <person name="Davis C.M."/>
            <person name="Simpson J.R."/>
            <person name="Lauterbach L."/>
            <person name="Steele A.D."/>
            <person name="Gui C."/>
            <person name="Meng S."/>
            <person name="Li G."/>
            <person name="Viehrig K."/>
            <person name="Ye F."/>
            <person name="Su P."/>
            <person name="Kiefer A.F."/>
            <person name="Nichols A."/>
            <person name="Cepeda A.J."/>
            <person name="Yan W."/>
            <person name="Fan B."/>
            <person name="Jiang Y."/>
            <person name="Adhikari A."/>
            <person name="Zheng C.-J."/>
            <person name="Schuster L."/>
            <person name="Cowan T.M."/>
            <person name="Smanski M.J."/>
            <person name="Chevrette M.G."/>
            <person name="De Carvalho L.P.S."/>
            <person name="Shen B."/>
        </authorList>
    </citation>
    <scope>NUCLEOTIDE SEQUENCE [LARGE SCALE GENOMIC DNA]</scope>
    <source>
        <strain evidence="1 2">NPDC050100</strain>
    </source>
</reference>
<comment type="caution">
    <text evidence="1">The sequence shown here is derived from an EMBL/GenBank/DDBJ whole genome shotgun (WGS) entry which is preliminary data.</text>
</comment>
<dbReference type="EMBL" id="JBFALK010000024">
    <property type="protein sequence ID" value="MEV0973775.1"/>
    <property type="molecule type" value="Genomic_DNA"/>
</dbReference>